<evidence type="ECO:0000313" key="3">
    <source>
        <dbReference type="Proteomes" id="UP000030518"/>
    </source>
</evidence>
<dbReference type="OrthoDB" id="69432at2"/>
<dbReference type="EMBL" id="JRKJ01000003">
    <property type="protein sequence ID" value="KGQ20147.1"/>
    <property type="molecule type" value="Genomic_DNA"/>
</dbReference>
<keyword evidence="1" id="KW-0732">Signal</keyword>
<dbReference type="RefSeq" id="WP_036166040.1">
    <property type="nucleotide sequence ID" value="NZ_JRKJ01000003.1"/>
</dbReference>
<keyword evidence="3" id="KW-1185">Reference proteome</keyword>
<feature type="chain" id="PRO_5001996426" evidence="1">
    <location>
        <begin position="26"/>
        <end position="286"/>
    </location>
</feature>
<name>A0A0A2WN45_9GAMM</name>
<evidence type="ECO:0000313" key="2">
    <source>
        <dbReference type="EMBL" id="KGQ20147.1"/>
    </source>
</evidence>
<dbReference type="InterPro" id="IPR043749">
    <property type="entry name" value="DUF5694"/>
</dbReference>
<evidence type="ECO:0000256" key="1">
    <source>
        <dbReference type="SAM" id="SignalP"/>
    </source>
</evidence>
<protein>
    <submittedName>
        <fullName evidence="2">Uncharacterized protein</fullName>
    </submittedName>
</protein>
<dbReference type="Proteomes" id="UP000030518">
    <property type="component" value="Unassembled WGS sequence"/>
</dbReference>
<dbReference type="STRING" id="1300345.LF41_2101"/>
<proteinExistence type="predicted"/>
<sequence>MPAMHRRLALSLIATALASAGAAAAAPPTDPQPDADFLFVGSFHMDNPGRDVHNTRADDVLADKRQREIAQVAEAIARFKPTKIMVEAQVASQAKLDDAFAASCHGKRPLTRDESEQLGFRIACDQKLPGVIAVDWNDMGPIKDEASVDYLQAIERHGQQAQRAADMAAGKAKADEDQRTLANGTIGDMLVRLNSPEWIQANARAYFRIGLYGTADDPIGANWDMLWYGRNLMIFNNIVRKTEPGDRVLVIYGAGHGNWLRQLAADSGKYRLQDTQRWLPQAAASK</sequence>
<gene>
    <name evidence="2" type="ORF">LF41_2101</name>
</gene>
<organism evidence="2 3">
    <name type="scientific">Lysobacter dokdonensis DS-58</name>
    <dbReference type="NCBI Taxonomy" id="1300345"/>
    <lineage>
        <taxon>Bacteria</taxon>
        <taxon>Pseudomonadati</taxon>
        <taxon>Pseudomonadota</taxon>
        <taxon>Gammaproteobacteria</taxon>
        <taxon>Lysobacterales</taxon>
        <taxon>Lysobacteraceae</taxon>
        <taxon>Noviluteimonas</taxon>
    </lineage>
</organism>
<dbReference type="eggNOG" id="ENOG5032SV6">
    <property type="taxonomic scope" value="Bacteria"/>
</dbReference>
<accession>A0A0A2WN45</accession>
<feature type="signal peptide" evidence="1">
    <location>
        <begin position="1"/>
        <end position="25"/>
    </location>
</feature>
<dbReference type="PATRIC" id="fig|1300345.3.peg.682"/>
<reference evidence="2 3" key="1">
    <citation type="submission" date="2014-09" db="EMBL/GenBank/DDBJ databases">
        <title>Genome sequences of Lysobacter dokdonensis DS-58.</title>
        <authorList>
            <person name="Kim J.F."/>
            <person name="Kwak M.-J."/>
        </authorList>
    </citation>
    <scope>NUCLEOTIDE SEQUENCE [LARGE SCALE GENOMIC DNA]</scope>
    <source>
        <strain evidence="2 3">DS-58</strain>
    </source>
</reference>
<dbReference type="Pfam" id="PF18950">
    <property type="entry name" value="DUF5694"/>
    <property type="match status" value="1"/>
</dbReference>
<dbReference type="AlphaFoldDB" id="A0A0A2WN45"/>
<comment type="caution">
    <text evidence="2">The sequence shown here is derived from an EMBL/GenBank/DDBJ whole genome shotgun (WGS) entry which is preliminary data.</text>
</comment>